<dbReference type="AlphaFoldDB" id="A0A1G6N0E6"/>
<dbReference type="SUPFAM" id="SSF52980">
    <property type="entry name" value="Restriction endonuclease-like"/>
    <property type="match status" value="1"/>
</dbReference>
<name>A0A1G6N0E6_9ACTN</name>
<accession>A0A1G6N0E6</accession>
<evidence type="ECO:0000313" key="3">
    <source>
        <dbReference type="EMBL" id="SDC60944.1"/>
    </source>
</evidence>
<dbReference type="InterPro" id="IPR027417">
    <property type="entry name" value="P-loop_NTPase"/>
</dbReference>
<gene>
    <name evidence="3" type="ORF">SAMN04487824_1277</name>
</gene>
<dbReference type="Pfam" id="PF13635">
    <property type="entry name" value="DUF4143"/>
    <property type="match status" value="1"/>
</dbReference>
<dbReference type="PANTHER" id="PTHR33295">
    <property type="entry name" value="ATPASE"/>
    <property type="match status" value="1"/>
</dbReference>
<proteinExistence type="predicted"/>
<evidence type="ECO:0008006" key="5">
    <source>
        <dbReference type="Google" id="ProtNLM"/>
    </source>
</evidence>
<keyword evidence="4" id="KW-1185">Reference proteome</keyword>
<dbReference type="Pfam" id="PF13173">
    <property type="entry name" value="AAA_14"/>
    <property type="match status" value="1"/>
</dbReference>
<dbReference type="Proteomes" id="UP000198528">
    <property type="component" value="Unassembled WGS sequence"/>
</dbReference>
<dbReference type="InterPro" id="IPR025420">
    <property type="entry name" value="DUF4143"/>
</dbReference>
<feature type="domain" description="DUF4143" evidence="2">
    <location>
        <begin position="225"/>
        <end position="384"/>
    </location>
</feature>
<dbReference type="SUPFAM" id="SSF52540">
    <property type="entry name" value="P-loop containing nucleoside triphosphate hydrolases"/>
    <property type="match status" value="1"/>
</dbReference>
<evidence type="ECO:0000313" key="4">
    <source>
        <dbReference type="Proteomes" id="UP000198528"/>
    </source>
</evidence>
<organism evidence="3 4">
    <name type="scientific">Parafannyhessea umbonata</name>
    <dbReference type="NCBI Taxonomy" id="604330"/>
    <lineage>
        <taxon>Bacteria</taxon>
        <taxon>Bacillati</taxon>
        <taxon>Actinomycetota</taxon>
        <taxon>Coriobacteriia</taxon>
        <taxon>Coriobacteriales</taxon>
        <taxon>Atopobiaceae</taxon>
        <taxon>Parafannyhessea</taxon>
    </lineage>
</organism>
<reference evidence="4" key="1">
    <citation type="submission" date="2016-10" db="EMBL/GenBank/DDBJ databases">
        <authorList>
            <person name="Varghese N."/>
            <person name="Submissions S."/>
        </authorList>
    </citation>
    <scope>NUCLEOTIDE SEQUENCE [LARGE SCALE GENOMIC DNA]</scope>
    <source>
        <strain evidence="4">DSM 22619</strain>
    </source>
</reference>
<dbReference type="InterPro" id="IPR011335">
    <property type="entry name" value="Restrct_endonuc-II-like"/>
</dbReference>
<evidence type="ECO:0000259" key="1">
    <source>
        <dbReference type="Pfam" id="PF13173"/>
    </source>
</evidence>
<dbReference type="PANTHER" id="PTHR33295:SF7">
    <property type="entry name" value="ATPASE"/>
    <property type="match status" value="1"/>
</dbReference>
<dbReference type="Gene3D" id="3.40.50.300">
    <property type="entry name" value="P-loop containing nucleotide triphosphate hydrolases"/>
    <property type="match status" value="1"/>
</dbReference>
<dbReference type="RefSeq" id="WP_090847600.1">
    <property type="nucleotide sequence ID" value="NZ_FMZL01000027.1"/>
</dbReference>
<evidence type="ECO:0000259" key="2">
    <source>
        <dbReference type="Pfam" id="PF13635"/>
    </source>
</evidence>
<dbReference type="EMBL" id="FMZL01000027">
    <property type="protein sequence ID" value="SDC60944.1"/>
    <property type="molecule type" value="Genomic_DNA"/>
</dbReference>
<dbReference type="InterPro" id="IPR041682">
    <property type="entry name" value="AAA_14"/>
</dbReference>
<protein>
    <recommendedName>
        <fullName evidence="5">ATP-binding protein</fullName>
    </recommendedName>
</protein>
<sequence>MLKRKALDQFEDWYRYRTKQALLVTGARQVGKTYLVREFARTHWENVVEINLYENPAAAEALSTASNSRELFMRLTAFADTPMVPGKTVVFLDEVQQCKKAVTAIKFLMERQDFDYILSGSMLGVELKGLSSAPVGYLSTVKMYPLDFEEFAWANGVSQDLLDEVRSCFADGKAVDEFVHQRLTGLFHRYLICGGMPDPVQAFAASDNVSQVRVLQEAIVGQYRYDISKYAGGRARVVRRIFDLMPSEISRQDKRFVVRDVEGDSHFDRYDNDFMWLTDANVALPAYNVTEPRYPLATNLESSKFKLFSSDVGILTYQCGMDVVRDVLTSREDINFGALYENAVAQELTCHGLGLWYFKNRSIGELDFVVQTGDRVVPIEVKSGKGYRRHSALTKALETRNYGIERAIVLHEGNVEKDGAVSYLPTYMTMCLEPGF</sequence>
<feature type="domain" description="AAA" evidence="1">
    <location>
        <begin position="19"/>
        <end position="151"/>
    </location>
</feature>